<gene>
    <name evidence="9" type="ORF">E3N88_23820</name>
</gene>
<evidence type="ECO:0000256" key="6">
    <source>
        <dbReference type="SAM" id="MobiDB-lite"/>
    </source>
</evidence>
<evidence type="ECO:0000259" key="7">
    <source>
        <dbReference type="PROSITE" id="PS50014"/>
    </source>
</evidence>
<feature type="compositionally biased region" description="Basic and acidic residues" evidence="6">
    <location>
        <begin position="100"/>
        <end position="112"/>
    </location>
</feature>
<evidence type="ECO:0008006" key="11">
    <source>
        <dbReference type="Google" id="ProtNLM"/>
    </source>
</evidence>
<dbReference type="Pfam" id="PF08284">
    <property type="entry name" value="RVP_2"/>
    <property type="match status" value="1"/>
</dbReference>
<keyword evidence="10" id="KW-1185">Reference proteome</keyword>
<name>A0A5N6NFE6_9ASTR</name>
<dbReference type="EMBL" id="SZYD01000012">
    <property type="protein sequence ID" value="KAD4586219.1"/>
    <property type="molecule type" value="Genomic_DNA"/>
</dbReference>
<dbReference type="Gene3D" id="2.40.70.10">
    <property type="entry name" value="Acid Proteases"/>
    <property type="match status" value="1"/>
</dbReference>
<evidence type="ECO:0000256" key="5">
    <source>
        <dbReference type="SAM" id="Coils"/>
    </source>
</evidence>
<dbReference type="CDD" id="cd00303">
    <property type="entry name" value="retropepsin_like"/>
    <property type="match status" value="1"/>
</dbReference>
<evidence type="ECO:0000256" key="4">
    <source>
        <dbReference type="PROSITE-ProRule" id="PRU00035"/>
    </source>
</evidence>
<dbReference type="Proteomes" id="UP000326396">
    <property type="component" value="Linkage Group LG2"/>
</dbReference>
<sequence>MNLEDDGTEKMEAERSDVIGHQVDDLFAKVEKVRLLVLTDPSMLNLGSVDGSPLLGQADAKGVSGPKGNERGLSSRSDASRHAWSSKTLNSSSTDNSHVFQKERGVRSLSRTEWEERRKKGLCFRCGQAYGPAHKCPEGKLRVLLLGDDDDEGADGELLRLEQLDCKEEPPVDVTVLGTCLALESAGVVSTTGGGGVKTLQFEGTLHTIPISLMVDSGATHNFILRRLVVALGLPVSSFAGIHITLGDGYSIFVTEQCLKIPVSIGSFQFLLDVLVFDTGNLDLILGMAWLASLGEVVHNWHHSWMQFQFAGKEVRLQGVSHNQSKSAALQQWLGRLDCCDSELAVPSLEQRVNEIENFFLNSSKKQCSTSQKSSLLKDKEKVKHIPGFKKHQQEAARREAAAAKRMQDIMRQFGSILRQITQHKWAWPFMQPVDVEGLGLRDYYEVIDRPMDFSTIKNQMEAKDGTEYKHVRDICSDVRLIFQNALKYNDDKSDVHQMAKTLLEKFEEKWLQFLPRVAEEEKRREEEEAEAQLSMQRAQEAAHAKLAKDLSNELYEADMHLEELREIVVKKCRKVSIEDKRYIGIALTQLCPEDLSKALDIVARHNPSFQSTALEIDLDIDAQSESTLWRLKYFVKDALQGHVKNDATIEVCKKADVTVGPTKRLNNTKNIASKRKNTDK</sequence>
<dbReference type="SUPFAM" id="SSF47370">
    <property type="entry name" value="Bromodomain"/>
    <property type="match status" value="1"/>
</dbReference>
<dbReference type="SMART" id="SM00297">
    <property type="entry name" value="BROMO"/>
    <property type="match status" value="1"/>
</dbReference>
<dbReference type="Gene3D" id="1.20.1270.220">
    <property type="match status" value="1"/>
</dbReference>
<feature type="coiled-coil region" evidence="5">
    <location>
        <begin position="518"/>
        <end position="568"/>
    </location>
</feature>
<dbReference type="OrthoDB" id="21449at2759"/>
<feature type="compositionally biased region" description="Polar residues" evidence="6">
    <location>
        <begin position="72"/>
        <end position="99"/>
    </location>
</feature>
<dbReference type="SUPFAM" id="SSF50630">
    <property type="entry name" value="Acid proteases"/>
    <property type="match status" value="1"/>
</dbReference>
<feature type="domain" description="NET" evidence="8">
    <location>
        <begin position="566"/>
        <end position="647"/>
    </location>
</feature>
<dbReference type="PROSITE" id="PS50014">
    <property type="entry name" value="BROMODOMAIN_2"/>
    <property type="match status" value="1"/>
</dbReference>
<proteinExistence type="predicted"/>
<evidence type="ECO:0000313" key="9">
    <source>
        <dbReference type="EMBL" id="KAD4586219.1"/>
    </source>
</evidence>
<dbReference type="PRINTS" id="PR00503">
    <property type="entry name" value="BROMODOMAIN"/>
</dbReference>
<dbReference type="Pfam" id="PF17035">
    <property type="entry name" value="BET"/>
    <property type="match status" value="1"/>
</dbReference>
<dbReference type="Pfam" id="PF00439">
    <property type="entry name" value="Bromodomain"/>
    <property type="match status" value="1"/>
</dbReference>
<reference evidence="9 10" key="1">
    <citation type="submission" date="2019-05" db="EMBL/GenBank/DDBJ databases">
        <title>Mikania micrantha, genome provides insights into the molecular mechanism of rapid growth.</title>
        <authorList>
            <person name="Liu B."/>
        </authorList>
    </citation>
    <scope>NUCLEOTIDE SEQUENCE [LARGE SCALE GENOMIC DNA]</scope>
    <source>
        <strain evidence="9">NLD-2019</strain>
        <tissue evidence="9">Leaf</tissue>
    </source>
</reference>
<accession>A0A5N6NFE6</accession>
<feature type="domain" description="Bromo" evidence="7">
    <location>
        <begin position="422"/>
        <end position="497"/>
    </location>
</feature>
<dbReference type="Gene3D" id="1.20.920.10">
    <property type="entry name" value="Bromodomain-like"/>
    <property type="match status" value="1"/>
</dbReference>
<protein>
    <recommendedName>
        <fullName evidence="11">Bromo domain-containing protein</fullName>
    </recommendedName>
</protein>
<keyword evidence="2 4" id="KW-0103">Bromodomain</keyword>
<evidence type="ECO:0000256" key="3">
    <source>
        <dbReference type="ARBA" id="ARBA00023163"/>
    </source>
</evidence>
<evidence type="ECO:0000256" key="1">
    <source>
        <dbReference type="ARBA" id="ARBA00023015"/>
    </source>
</evidence>
<dbReference type="PANTHER" id="PTHR45926">
    <property type="entry name" value="OSJNBA0053K19.4 PROTEIN"/>
    <property type="match status" value="1"/>
</dbReference>
<dbReference type="InterPro" id="IPR036427">
    <property type="entry name" value="Bromodomain-like_sf"/>
</dbReference>
<dbReference type="InterPro" id="IPR001487">
    <property type="entry name" value="Bromodomain"/>
</dbReference>
<dbReference type="InterPro" id="IPR021109">
    <property type="entry name" value="Peptidase_aspartic_dom_sf"/>
</dbReference>
<evidence type="ECO:0000259" key="8">
    <source>
        <dbReference type="PROSITE" id="PS51525"/>
    </source>
</evidence>
<dbReference type="PROSITE" id="PS51525">
    <property type="entry name" value="NET"/>
    <property type="match status" value="1"/>
</dbReference>
<evidence type="ECO:0000256" key="2">
    <source>
        <dbReference type="ARBA" id="ARBA00023117"/>
    </source>
</evidence>
<dbReference type="AlphaFoldDB" id="A0A5N6NFE6"/>
<dbReference type="InterPro" id="IPR038336">
    <property type="entry name" value="NET_sf"/>
</dbReference>
<evidence type="ECO:0000313" key="10">
    <source>
        <dbReference type="Proteomes" id="UP000326396"/>
    </source>
</evidence>
<comment type="caution">
    <text evidence="9">The sequence shown here is derived from an EMBL/GenBank/DDBJ whole genome shotgun (WGS) entry which is preliminary data.</text>
</comment>
<keyword evidence="3" id="KW-0804">Transcription</keyword>
<dbReference type="InterPro" id="IPR027353">
    <property type="entry name" value="NET_dom"/>
</dbReference>
<keyword evidence="5" id="KW-0175">Coiled coil</keyword>
<feature type="region of interest" description="Disordered" evidence="6">
    <location>
        <begin position="57"/>
        <end position="112"/>
    </location>
</feature>
<keyword evidence="1" id="KW-0805">Transcription regulation</keyword>
<organism evidence="9 10">
    <name type="scientific">Mikania micrantha</name>
    <name type="common">bitter vine</name>
    <dbReference type="NCBI Taxonomy" id="192012"/>
    <lineage>
        <taxon>Eukaryota</taxon>
        <taxon>Viridiplantae</taxon>
        <taxon>Streptophyta</taxon>
        <taxon>Embryophyta</taxon>
        <taxon>Tracheophyta</taxon>
        <taxon>Spermatophyta</taxon>
        <taxon>Magnoliopsida</taxon>
        <taxon>eudicotyledons</taxon>
        <taxon>Gunneridae</taxon>
        <taxon>Pentapetalae</taxon>
        <taxon>asterids</taxon>
        <taxon>campanulids</taxon>
        <taxon>Asterales</taxon>
        <taxon>Asteraceae</taxon>
        <taxon>Asteroideae</taxon>
        <taxon>Heliantheae alliance</taxon>
        <taxon>Eupatorieae</taxon>
        <taxon>Mikania</taxon>
    </lineage>
</organism>